<dbReference type="GO" id="GO:0061630">
    <property type="term" value="F:ubiquitin protein ligase activity"/>
    <property type="evidence" value="ECO:0007669"/>
    <property type="project" value="UniProtKB-EC"/>
</dbReference>
<keyword evidence="5" id="KW-0677">Repeat</keyword>
<keyword evidence="8" id="KW-0862">Zinc</keyword>
<evidence type="ECO:0000259" key="10">
    <source>
        <dbReference type="PROSITE" id="PS51873"/>
    </source>
</evidence>
<dbReference type="Gene3D" id="1.20.120.1750">
    <property type="match status" value="1"/>
</dbReference>
<name>A0A8K0UQN6_9AGAR</name>
<proteinExistence type="predicted"/>
<dbReference type="Pfam" id="PF01485">
    <property type="entry name" value="IBR"/>
    <property type="match status" value="1"/>
</dbReference>
<accession>A0A8K0UQN6</accession>
<dbReference type="CDD" id="cd20335">
    <property type="entry name" value="BRcat_RBR"/>
    <property type="match status" value="1"/>
</dbReference>
<gene>
    <name evidence="11" type="ORF">BXZ70DRAFT_83608</name>
</gene>
<feature type="region of interest" description="Disordered" evidence="9">
    <location>
        <begin position="258"/>
        <end position="280"/>
    </location>
</feature>
<dbReference type="InterPro" id="IPR044066">
    <property type="entry name" value="TRIAD_supradom"/>
</dbReference>
<keyword evidence="6" id="KW-0863">Zinc-finger</keyword>
<dbReference type="OrthoDB" id="9977870at2759"/>
<evidence type="ECO:0000256" key="8">
    <source>
        <dbReference type="ARBA" id="ARBA00022833"/>
    </source>
</evidence>
<keyword evidence="4" id="KW-0479">Metal-binding</keyword>
<keyword evidence="3" id="KW-0808">Transferase</keyword>
<evidence type="ECO:0000313" key="11">
    <source>
        <dbReference type="EMBL" id="KAH8101886.1"/>
    </source>
</evidence>
<dbReference type="CDD" id="cd22584">
    <property type="entry name" value="Rcat_RBR_unk"/>
    <property type="match status" value="1"/>
</dbReference>
<dbReference type="InterPro" id="IPR002867">
    <property type="entry name" value="IBR_dom"/>
</dbReference>
<feature type="domain" description="RING-type" evidence="10">
    <location>
        <begin position="32"/>
        <end position="225"/>
    </location>
</feature>
<dbReference type="GO" id="GO:0008270">
    <property type="term" value="F:zinc ion binding"/>
    <property type="evidence" value="ECO:0007669"/>
    <property type="project" value="UniProtKB-KW"/>
</dbReference>
<dbReference type="EMBL" id="JAEVFJ010000011">
    <property type="protein sequence ID" value="KAH8101886.1"/>
    <property type="molecule type" value="Genomic_DNA"/>
</dbReference>
<evidence type="ECO:0000313" key="12">
    <source>
        <dbReference type="Proteomes" id="UP000813824"/>
    </source>
</evidence>
<dbReference type="SUPFAM" id="SSF57850">
    <property type="entry name" value="RING/U-box"/>
    <property type="match status" value="2"/>
</dbReference>
<keyword evidence="7" id="KW-0833">Ubl conjugation pathway</keyword>
<evidence type="ECO:0000256" key="5">
    <source>
        <dbReference type="ARBA" id="ARBA00022737"/>
    </source>
</evidence>
<comment type="catalytic activity">
    <reaction evidence="1">
        <text>[E2 ubiquitin-conjugating enzyme]-S-ubiquitinyl-L-cysteine + [acceptor protein]-L-lysine = [E2 ubiquitin-conjugating enzyme]-L-cysteine + [acceptor protein]-N(6)-ubiquitinyl-L-lysine.</text>
        <dbReference type="EC" id="2.3.2.31"/>
    </reaction>
</comment>
<dbReference type="AlphaFoldDB" id="A0A8K0UQN6"/>
<dbReference type="GO" id="GO:0016567">
    <property type="term" value="P:protein ubiquitination"/>
    <property type="evidence" value="ECO:0007669"/>
    <property type="project" value="InterPro"/>
</dbReference>
<keyword evidence="12" id="KW-1185">Reference proteome</keyword>
<evidence type="ECO:0000256" key="7">
    <source>
        <dbReference type="ARBA" id="ARBA00022786"/>
    </source>
</evidence>
<dbReference type="EC" id="2.3.2.31" evidence="2"/>
<sequence length="323" mass="35972">MANRLGRNRSNERPAAGSAVRTVIQRSLSRSRVRECTACLQSIAGVSVRTPCGHYYDIPCLLKLVRLALHDEGSFPPQCCRQAIPIGTFDQHMDTALSVLYTKKSEEYSTLKRVYCSNPRCSQFLGPQRAHFSNIYTCNTSRCNTRTCSRCRREVKAQGNHSCRVDGADKDLLSLSKKSGWSQCPGCTRMIELTTGCFHMTCRCKTQFCYLCSSPWKTCQCPRWDEQRLVTRAEEHPLAALDMPIRGRTLVTRPVAPVPTATETSGQPRIPGPWLLRSRPDIRRGKSAGAIILGSKTDNLALPTHPVPRSSASPNDVHANGRH</sequence>
<evidence type="ECO:0000256" key="3">
    <source>
        <dbReference type="ARBA" id="ARBA00022679"/>
    </source>
</evidence>
<evidence type="ECO:0000256" key="6">
    <source>
        <dbReference type="ARBA" id="ARBA00022771"/>
    </source>
</evidence>
<protein>
    <recommendedName>
        <fullName evidence="2">RBR-type E3 ubiquitin transferase</fullName>
        <ecNumber evidence="2">2.3.2.31</ecNumber>
    </recommendedName>
</protein>
<dbReference type="Proteomes" id="UP000813824">
    <property type="component" value="Unassembled WGS sequence"/>
</dbReference>
<evidence type="ECO:0000256" key="4">
    <source>
        <dbReference type="ARBA" id="ARBA00022723"/>
    </source>
</evidence>
<evidence type="ECO:0000256" key="9">
    <source>
        <dbReference type="SAM" id="MobiDB-lite"/>
    </source>
</evidence>
<dbReference type="InterPro" id="IPR031127">
    <property type="entry name" value="E3_UB_ligase_RBR"/>
</dbReference>
<comment type="caution">
    <text evidence="11">The sequence shown here is derived from an EMBL/GenBank/DDBJ whole genome shotgun (WGS) entry which is preliminary data.</text>
</comment>
<evidence type="ECO:0000256" key="2">
    <source>
        <dbReference type="ARBA" id="ARBA00012251"/>
    </source>
</evidence>
<organism evidence="11 12">
    <name type="scientific">Cristinia sonorae</name>
    <dbReference type="NCBI Taxonomy" id="1940300"/>
    <lineage>
        <taxon>Eukaryota</taxon>
        <taxon>Fungi</taxon>
        <taxon>Dikarya</taxon>
        <taxon>Basidiomycota</taxon>
        <taxon>Agaricomycotina</taxon>
        <taxon>Agaricomycetes</taxon>
        <taxon>Agaricomycetidae</taxon>
        <taxon>Agaricales</taxon>
        <taxon>Pleurotineae</taxon>
        <taxon>Stephanosporaceae</taxon>
        <taxon>Cristinia</taxon>
    </lineage>
</organism>
<feature type="region of interest" description="Disordered" evidence="9">
    <location>
        <begin position="297"/>
        <end position="323"/>
    </location>
</feature>
<evidence type="ECO:0000256" key="1">
    <source>
        <dbReference type="ARBA" id="ARBA00001798"/>
    </source>
</evidence>
<dbReference type="PANTHER" id="PTHR11685">
    <property type="entry name" value="RBR FAMILY RING FINGER AND IBR DOMAIN-CONTAINING"/>
    <property type="match status" value="1"/>
</dbReference>
<dbReference type="PROSITE" id="PS51873">
    <property type="entry name" value="TRIAD"/>
    <property type="match status" value="1"/>
</dbReference>
<reference evidence="11" key="1">
    <citation type="journal article" date="2021" name="New Phytol.">
        <title>Evolutionary innovations through gain and loss of genes in the ectomycorrhizal Boletales.</title>
        <authorList>
            <person name="Wu G."/>
            <person name="Miyauchi S."/>
            <person name="Morin E."/>
            <person name="Kuo A."/>
            <person name="Drula E."/>
            <person name="Varga T."/>
            <person name="Kohler A."/>
            <person name="Feng B."/>
            <person name="Cao Y."/>
            <person name="Lipzen A."/>
            <person name="Daum C."/>
            <person name="Hundley H."/>
            <person name="Pangilinan J."/>
            <person name="Johnson J."/>
            <person name="Barry K."/>
            <person name="LaButti K."/>
            <person name="Ng V."/>
            <person name="Ahrendt S."/>
            <person name="Min B."/>
            <person name="Choi I.G."/>
            <person name="Park H."/>
            <person name="Plett J.M."/>
            <person name="Magnuson J."/>
            <person name="Spatafora J.W."/>
            <person name="Nagy L.G."/>
            <person name="Henrissat B."/>
            <person name="Grigoriev I.V."/>
            <person name="Yang Z.L."/>
            <person name="Xu J."/>
            <person name="Martin F.M."/>
        </authorList>
    </citation>
    <scope>NUCLEOTIDE SEQUENCE</scope>
    <source>
        <strain evidence="11">KKN 215</strain>
    </source>
</reference>